<dbReference type="Proteomes" id="UP000541444">
    <property type="component" value="Unassembled WGS sequence"/>
</dbReference>
<dbReference type="PANTHER" id="PTHR31973">
    <property type="entry name" value="POLYPROTEIN, PUTATIVE-RELATED"/>
    <property type="match status" value="1"/>
</dbReference>
<evidence type="ECO:0000313" key="3">
    <source>
        <dbReference type="EMBL" id="KAF6156980.1"/>
    </source>
</evidence>
<feature type="compositionally biased region" description="Low complexity" evidence="1">
    <location>
        <begin position="602"/>
        <end position="619"/>
    </location>
</feature>
<keyword evidence="4" id="KW-1185">Reference proteome</keyword>
<name>A0A7J7MQA7_9MAGN</name>
<organism evidence="3 4">
    <name type="scientific">Kingdonia uniflora</name>
    <dbReference type="NCBI Taxonomy" id="39325"/>
    <lineage>
        <taxon>Eukaryota</taxon>
        <taxon>Viridiplantae</taxon>
        <taxon>Streptophyta</taxon>
        <taxon>Embryophyta</taxon>
        <taxon>Tracheophyta</taxon>
        <taxon>Spermatophyta</taxon>
        <taxon>Magnoliopsida</taxon>
        <taxon>Ranunculales</taxon>
        <taxon>Circaeasteraceae</taxon>
        <taxon>Kingdonia</taxon>
    </lineage>
</organism>
<evidence type="ECO:0000259" key="2">
    <source>
        <dbReference type="Pfam" id="PF10551"/>
    </source>
</evidence>
<dbReference type="OrthoDB" id="785835at2759"/>
<sequence length="740" mass="82451">MVKKKNSKKSSKMQLRDEVGDGDSNPITIPDNRVDDYPPPDLEETIMRLSIPKPRHTYDLRDVFINFGGKWDKMSPTDKVNNHHGVGNYIPEGNVIELMCLYNRLPFNVSSTDVLRELWAQGDESYPMRTHVYIKPTDIARKIVDDAGEYILLEEDEIDYIISPREKKEEYHPIYQSDKEIDPDEITDYGIETPVNMVAESESGCDDIDVEQEIWVRYAQVGIDCLGAEDGYYNTHSSDDDDYVPTADDLERGDDFEGVDVELDDIYSKEEDGRVKAPLEVCFKQLEVGIQWATVYEAREHMRRFGIINHFTYISIKNDLTRLRFKCSEENWSYDRGYNELPSLCVEILKSNPRSIVRTWRQDDTLQWTGTLVAFRASLNGFVKGCRPILGLVDYFLKGKYRGVCLSVLSLDANNGLFPIGLYMCRTECKDSWTDFLTKVESYLSVHPGKLTFISNRQKGFIDSVAEIFPHANHSYFSPYHFVALCVATYSGIIHPVSDETHWGSPPYVVDPPPLQRGRGRPRKERIRDDEMNKVQKKCGKCGAFGHNKKPCKGEFIQIQSAPAPKGRGKPSNKATKAYFSQSQQSDVTRVQTTPIARGVQSSRRASNAGRGRGRSTSTPIAGGVQTTPIARGRGSSGRAANTGRWRGRSVSTPIAGGVQTTPIAGGRGSSGRESNAGRGRGRSASIPIVGQVQTRSRRAFNAGGVQTRSGKSSNAGRGWGSSEGAASSSNAGRGRGRAM</sequence>
<accession>A0A7J7MQA7</accession>
<reference evidence="3 4" key="1">
    <citation type="journal article" date="2020" name="IScience">
        <title>Genome Sequencing of the Endangered Kingdonia uniflora (Circaeasteraceae, Ranunculales) Reveals Potential Mechanisms of Evolutionary Specialization.</title>
        <authorList>
            <person name="Sun Y."/>
            <person name="Deng T."/>
            <person name="Zhang A."/>
            <person name="Moore M.J."/>
            <person name="Landis J.B."/>
            <person name="Lin N."/>
            <person name="Zhang H."/>
            <person name="Zhang X."/>
            <person name="Huang J."/>
            <person name="Zhang X."/>
            <person name="Sun H."/>
            <person name="Wang H."/>
        </authorList>
    </citation>
    <scope>NUCLEOTIDE SEQUENCE [LARGE SCALE GENOMIC DNA]</scope>
    <source>
        <strain evidence="3">TB1705</strain>
        <tissue evidence="3">Leaf</tissue>
    </source>
</reference>
<feature type="region of interest" description="Disordered" evidence="1">
    <location>
        <begin position="505"/>
        <end position="524"/>
    </location>
</feature>
<feature type="region of interest" description="Disordered" evidence="1">
    <location>
        <begin position="1"/>
        <end position="41"/>
    </location>
</feature>
<dbReference type="Pfam" id="PF10551">
    <property type="entry name" value="MULE"/>
    <property type="match status" value="1"/>
</dbReference>
<proteinExistence type="predicted"/>
<feature type="compositionally biased region" description="Polar residues" evidence="1">
    <location>
        <begin position="705"/>
        <end position="715"/>
    </location>
</feature>
<dbReference type="InterPro" id="IPR018289">
    <property type="entry name" value="MULE_transposase_dom"/>
</dbReference>
<evidence type="ECO:0000313" key="4">
    <source>
        <dbReference type="Proteomes" id="UP000541444"/>
    </source>
</evidence>
<dbReference type="GO" id="GO:0003677">
    <property type="term" value="F:DNA binding"/>
    <property type="evidence" value="ECO:0007669"/>
    <property type="project" value="InterPro"/>
</dbReference>
<dbReference type="PRINTS" id="PR00929">
    <property type="entry name" value="ATHOOK"/>
</dbReference>
<feature type="compositionally biased region" description="Basic residues" evidence="1">
    <location>
        <begin position="1"/>
        <end position="11"/>
    </location>
</feature>
<feature type="compositionally biased region" description="Polar residues" evidence="1">
    <location>
        <begin position="573"/>
        <end position="595"/>
    </location>
</feature>
<protein>
    <recommendedName>
        <fullName evidence="2">MULE transposase domain-containing protein</fullName>
    </recommendedName>
</protein>
<evidence type="ECO:0000256" key="1">
    <source>
        <dbReference type="SAM" id="MobiDB-lite"/>
    </source>
</evidence>
<comment type="caution">
    <text evidence="3">The sequence shown here is derived from an EMBL/GenBank/DDBJ whole genome shotgun (WGS) entry which is preliminary data.</text>
</comment>
<feature type="region of interest" description="Disordered" evidence="1">
    <location>
        <begin position="560"/>
        <end position="740"/>
    </location>
</feature>
<feature type="compositionally biased region" description="Low complexity" evidence="1">
    <location>
        <begin position="721"/>
        <end position="733"/>
    </location>
</feature>
<dbReference type="InterPro" id="IPR017956">
    <property type="entry name" value="AT_hook_DNA-bd_motif"/>
</dbReference>
<dbReference type="AlphaFoldDB" id="A0A7J7MQA7"/>
<gene>
    <name evidence="3" type="ORF">GIB67_039741</name>
</gene>
<dbReference type="PANTHER" id="PTHR31973:SF187">
    <property type="entry name" value="MUTATOR TRANSPOSASE MUDRA PROTEIN"/>
    <property type="match status" value="1"/>
</dbReference>
<dbReference type="EMBL" id="JACGCM010001289">
    <property type="protein sequence ID" value="KAF6156980.1"/>
    <property type="molecule type" value="Genomic_DNA"/>
</dbReference>
<feature type="domain" description="MULE transposase" evidence="2">
    <location>
        <begin position="396"/>
        <end position="475"/>
    </location>
</feature>